<sequence>MSDVKSEIDSDIEQNYSLSSNNADPKNMQELSIYVQSLLQGVQDKFQTMSDQIITKIDDMASIISRTGNRLDELEKSIGDLMQQANMADQPEIGK</sequence>
<dbReference type="AlphaFoldDB" id="A0A336LPZ3"/>
<dbReference type="GO" id="GO:0005829">
    <property type="term" value="C:cytosol"/>
    <property type="evidence" value="ECO:0007669"/>
    <property type="project" value="TreeGrafter"/>
</dbReference>
<reference evidence="3" key="1">
    <citation type="submission" date="2018-04" db="EMBL/GenBank/DDBJ databases">
        <authorList>
            <person name="Go L.Y."/>
            <person name="Mitchell J.A."/>
        </authorList>
    </citation>
    <scope>NUCLEOTIDE SEQUENCE</scope>
    <source>
        <tissue evidence="3">Whole organism</tissue>
    </source>
</reference>
<dbReference type="EMBL" id="UFQT01003527">
    <property type="protein sequence ID" value="SSX35084.1"/>
    <property type="molecule type" value="Genomic_DNA"/>
</dbReference>
<comment type="similarity">
    <text evidence="1">Belongs to the HSBP1 family.</text>
</comment>
<accession>A0A336LPZ3</accession>
<dbReference type="GO" id="GO:0005634">
    <property type="term" value="C:nucleus"/>
    <property type="evidence" value="ECO:0007669"/>
    <property type="project" value="TreeGrafter"/>
</dbReference>
<dbReference type="EMBL" id="UFQT01000993">
    <property type="protein sequence ID" value="SSX28331.1"/>
    <property type="molecule type" value="Genomic_DNA"/>
</dbReference>
<dbReference type="GO" id="GO:0003714">
    <property type="term" value="F:transcription corepressor activity"/>
    <property type="evidence" value="ECO:0007669"/>
    <property type="project" value="InterPro"/>
</dbReference>
<dbReference type="PANTHER" id="PTHR19424:SF0">
    <property type="entry name" value="HEAT SHOCK FACTOR BINDING PROTEIN 1"/>
    <property type="match status" value="1"/>
</dbReference>
<evidence type="ECO:0000256" key="2">
    <source>
        <dbReference type="SAM" id="MobiDB-lite"/>
    </source>
</evidence>
<proteinExistence type="inferred from homology"/>
<dbReference type="Pfam" id="PF06825">
    <property type="entry name" value="HSBP1"/>
    <property type="match status" value="1"/>
</dbReference>
<dbReference type="InterPro" id="IPR009643">
    <property type="entry name" value="HS1-bd"/>
</dbReference>
<dbReference type="EMBL" id="UFQS01003527">
    <property type="protein sequence ID" value="SSX15732.1"/>
    <property type="molecule type" value="Genomic_DNA"/>
</dbReference>
<evidence type="ECO:0000313" key="3">
    <source>
        <dbReference type="EMBL" id="SSX15732.1"/>
    </source>
</evidence>
<dbReference type="GO" id="GO:0070370">
    <property type="term" value="P:cellular heat acclimation"/>
    <property type="evidence" value="ECO:0007669"/>
    <property type="project" value="TreeGrafter"/>
</dbReference>
<feature type="compositionally biased region" description="Polar residues" evidence="2">
    <location>
        <begin position="13"/>
        <end position="24"/>
    </location>
</feature>
<dbReference type="OMA" id="MNSCIGD"/>
<organism evidence="3">
    <name type="scientific">Culicoides sonorensis</name>
    <name type="common">Biting midge</name>
    <dbReference type="NCBI Taxonomy" id="179676"/>
    <lineage>
        <taxon>Eukaryota</taxon>
        <taxon>Metazoa</taxon>
        <taxon>Ecdysozoa</taxon>
        <taxon>Arthropoda</taxon>
        <taxon>Hexapoda</taxon>
        <taxon>Insecta</taxon>
        <taxon>Pterygota</taxon>
        <taxon>Neoptera</taxon>
        <taxon>Endopterygota</taxon>
        <taxon>Diptera</taxon>
        <taxon>Nematocera</taxon>
        <taxon>Chironomoidea</taxon>
        <taxon>Ceratopogonidae</taxon>
        <taxon>Ceratopogoninae</taxon>
        <taxon>Culicoides</taxon>
        <taxon>Monoculicoides</taxon>
    </lineage>
</organism>
<name>A0A336LPZ3_CULSO</name>
<evidence type="ECO:0000256" key="1">
    <source>
        <dbReference type="ARBA" id="ARBA00006349"/>
    </source>
</evidence>
<gene>
    <name evidence="3" type="primary">CSON009078</name>
    <name evidence="4" type="synonym">CSON015524</name>
</gene>
<reference evidence="4" key="2">
    <citation type="submission" date="2018-07" db="EMBL/GenBank/DDBJ databases">
        <authorList>
            <person name="Quirk P.G."/>
            <person name="Krulwich T.A."/>
        </authorList>
    </citation>
    <scope>NUCLEOTIDE SEQUENCE</scope>
</reference>
<dbReference type="PANTHER" id="PTHR19424">
    <property type="entry name" value="HEAT SHOCK FACTOR BINDING PROTEIN 1"/>
    <property type="match status" value="1"/>
</dbReference>
<dbReference type="VEuPathDB" id="VectorBase:CSON009078"/>
<dbReference type="Gene3D" id="1.20.5.430">
    <property type="match status" value="1"/>
</dbReference>
<protein>
    <submittedName>
        <fullName evidence="3">CSON009078 protein</fullName>
    </submittedName>
    <submittedName>
        <fullName evidence="4">CSON015524 protein</fullName>
    </submittedName>
</protein>
<dbReference type="VEuPathDB" id="VectorBase:CSON015524"/>
<evidence type="ECO:0000313" key="4">
    <source>
        <dbReference type="EMBL" id="SSX28331.1"/>
    </source>
</evidence>
<feature type="region of interest" description="Disordered" evidence="2">
    <location>
        <begin position="1"/>
        <end position="25"/>
    </location>
</feature>